<organism evidence="2">
    <name type="scientific">Metopaulias depressus WSSV-like virus</name>
    <dbReference type="NCBI Taxonomy" id="1675544"/>
    <lineage>
        <taxon>Viruses</taxon>
        <taxon>Viruses incertae sedis</taxon>
        <taxon>Naldaviricetes</taxon>
        <taxon>Nimaviridae</taxon>
        <taxon>Whispovirus</taxon>
    </lineage>
</organism>
<feature type="compositionally biased region" description="Basic and acidic residues" evidence="1">
    <location>
        <begin position="157"/>
        <end position="166"/>
    </location>
</feature>
<feature type="compositionally biased region" description="Low complexity" evidence="1">
    <location>
        <begin position="50"/>
        <end position="69"/>
    </location>
</feature>
<dbReference type="EMBL" id="KR820242">
    <property type="protein sequence ID" value="AKS10633.1"/>
    <property type="molecule type" value="Genomic_DNA"/>
</dbReference>
<feature type="compositionally biased region" description="Acidic residues" evidence="1">
    <location>
        <begin position="118"/>
        <end position="140"/>
    </location>
</feature>
<name>A0A0K0VL55_9VIRU</name>
<reference evidence="2" key="1">
    <citation type="journal article" date="2015" name="BMC Evol. Biol.">
        <title>Characterization of fossilized relatives of the White Spot Syndrome Virus in genomes of decapod crustaceans.</title>
        <authorList>
            <person name="Rozenberg A."/>
            <person name="Brand P."/>
            <person name="Rivera N."/>
            <person name="Leese F."/>
            <person name="Schubart C.D."/>
        </authorList>
    </citation>
    <scope>NUCLEOTIDE SEQUENCE</scope>
    <source>
        <strain evidence="2">747*9</strain>
    </source>
</reference>
<evidence type="ECO:0000256" key="1">
    <source>
        <dbReference type="SAM" id="MobiDB-lite"/>
    </source>
</evidence>
<evidence type="ECO:0000313" key="2">
    <source>
        <dbReference type="EMBL" id="AKS10633.1"/>
    </source>
</evidence>
<accession>A0A0K0VL55</accession>
<feature type="region of interest" description="Disordered" evidence="1">
    <location>
        <begin position="24"/>
        <end position="140"/>
    </location>
</feature>
<sequence>MESATTTATNLTSSSLLFDDLRLSSSSSSDNEVCGGRDIGNNRKRKRCHTTSSIYSSSSSSFTPSSSSSSEEEIGDNTNKTLRKKLLTKKKRTSLSPSTFDNGGRFISSEEIMSSSESDLEEEKDTEEEEEEEEEYDPDTDIVPGCSSWGLIMGRKHKEEKEEKPDSVSSFSLSPASLSPSSFFLPSRGDTVDGWVIPERILSVFSTLLEKDKFQFSQSVAFLRIVRRQVNEAMNSAFSTMLSSSGIRMCHNQQPLFLIEGDEGENGCRKLCDSEEEKRSATMICVAKALSSIAASSNPANSFRPVASIFSKLKSSSSPSFSQKMSENHYNLSQLCSKVIFYREIHSVISLYLSLVYIQRAMNNDNTNSSGYSEGMVTKMLNIIGKIPHDEMSREKYISVGRDALYLYQNVITDVTGPKHSKRLRTPQQQADFCYVIAMLVNDVPIASDLTLAGKATNLVQFASTVGDPAYRLAVNKMACVFNSSYSVYKVLSLERQSLICADQILTILSARNKSLSERKPRTLTQSVFLYLHPDLRDKLRASGLTSEESSLGTAVKLVSQQLKFEGINKQSLEDGCSIISGSYDDAEGVTLKCLGLGIKDIKTVGLSTLMVDRMRKRIKRNLPFY</sequence>
<feature type="compositionally biased region" description="Basic residues" evidence="1">
    <location>
        <begin position="81"/>
        <end position="93"/>
    </location>
</feature>
<feature type="region of interest" description="Disordered" evidence="1">
    <location>
        <begin position="156"/>
        <end position="177"/>
    </location>
</feature>
<protein>
    <submittedName>
        <fullName evidence="2">Wsv282-like protein</fullName>
    </submittedName>
</protein>
<proteinExistence type="predicted"/>
<feature type="compositionally biased region" description="Low complexity" evidence="1">
    <location>
        <begin position="167"/>
        <end position="177"/>
    </location>
</feature>